<evidence type="ECO:0000256" key="2">
    <source>
        <dbReference type="ARBA" id="ARBA00022803"/>
    </source>
</evidence>
<keyword evidence="7" id="KW-1185">Reference proteome</keyword>
<dbReference type="Pfam" id="PF13432">
    <property type="entry name" value="TPR_16"/>
    <property type="match status" value="1"/>
</dbReference>
<feature type="repeat" description="TPR" evidence="4">
    <location>
        <begin position="134"/>
        <end position="167"/>
    </location>
</feature>
<organism evidence="6 7">
    <name type="scientific">Brassicogethes aeneus</name>
    <name type="common">Rape pollen beetle</name>
    <name type="synonym">Meligethes aeneus</name>
    <dbReference type="NCBI Taxonomy" id="1431903"/>
    <lineage>
        <taxon>Eukaryota</taxon>
        <taxon>Metazoa</taxon>
        <taxon>Ecdysozoa</taxon>
        <taxon>Arthropoda</taxon>
        <taxon>Hexapoda</taxon>
        <taxon>Insecta</taxon>
        <taxon>Pterygota</taxon>
        <taxon>Neoptera</taxon>
        <taxon>Endopterygota</taxon>
        <taxon>Coleoptera</taxon>
        <taxon>Polyphaga</taxon>
        <taxon>Cucujiformia</taxon>
        <taxon>Nitidulidae</taxon>
        <taxon>Meligethinae</taxon>
        <taxon>Brassicogethes</taxon>
    </lineage>
</organism>
<name>A0A9P0AZS7_BRAAE</name>
<dbReference type="InterPro" id="IPR019734">
    <property type="entry name" value="TPR_rpt"/>
</dbReference>
<feature type="repeat" description="TPR" evidence="4">
    <location>
        <begin position="337"/>
        <end position="370"/>
    </location>
</feature>
<reference evidence="6" key="1">
    <citation type="submission" date="2021-12" db="EMBL/GenBank/DDBJ databases">
        <authorList>
            <person name="King R."/>
        </authorList>
    </citation>
    <scope>NUCLEOTIDE SEQUENCE</scope>
</reference>
<evidence type="ECO:0000256" key="4">
    <source>
        <dbReference type="PROSITE-ProRule" id="PRU00339"/>
    </source>
</evidence>
<feature type="repeat" description="TPR" evidence="4">
    <location>
        <begin position="65"/>
        <end position="98"/>
    </location>
</feature>
<accession>A0A9P0AZS7</accession>
<dbReference type="Pfam" id="PF13174">
    <property type="entry name" value="TPR_6"/>
    <property type="match status" value="1"/>
</dbReference>
<dbReference type="InterPro" id="IPR013105">
    <property type="entry name" value="TPR_2"/>
</dbReference>
<dbReference type="GO" id="GO:0061512">
    <property type="term" value="P:protein localization to cilium"/>
    <property type="evidence" value="ECO:0007669"/>
    <property type="project" value="TreeGrafter"/>
</dbReference>
<dbReference type="PANTHER" id="PTHR44186">
    <property type="match status" value="1"/>
</dbReference>
<dbReference type="GO" id="GO:0036064">
    <property type="term" value="C:ciliary basal body"/>
    <property type="evidence" value="ECO:0007669"/>
    <property type="project" value="TreeGrafter"/>
</dbReference>
<dbReference type="AlphaFoldDB" id="A0A9P0AZS7"/>
<dbReference type="SUPFAM" id="SSF48452">
    <property type="entry name" value="TPR-like"/>
    <property type="match status" value="1"/>
</dbReference>
<dbReference type="GO" id="GO:0060271">
    <property type="term" value="P:cilium assembly"/>
    <property type="evidence" value="ECO:0007669"/>
    <property type="project" value="TreeGrafter"/>
</dbReference>
<evidence type="ECO:0000256" key="1">
    <source>
        <dbReference type="ARBA" id="ARBA00022737"/>
    </source>
</evidence>
<dbReference type="Pfam" id="PF13181">
    <property type="entry name" value="TPR_8"/>
    <property type="match status" value="2"/>
</dbReference>
<dbReference type="PROSITE" id="PS50005">
    <property type="entry name" value="TPR"/>
    <property type="match status" value="5"/>
</dbReference>
<evidence type="ECO:0008006" key="8">
    <source>
        <dbReference type="Google" id="ProtNLM"/>
    </source>
</evidence>
<keyword evidence="1" id="KW-0677">Repeat</keyword>
<dbReference type="InterPro" id="IPR011990">
    <property type="entry name" value="TPR-like_helical_dom_sf"/>
</dbReference>
<protein>
    <recommendedName>
        <fullName evidence="8">Bardet-Biedl syndrome 4</fullName>
    </recommendedName>
</protein>
<evidence type="ECO:0000256" key="5">
    <source>
        <dbReference type="SAM" id="MobiDB-lite"/>
    </source>
</evidence>
<comment type="similarity">
    <text evidence="3">Belongs to the BBS4 family.</text>
</comment>
<evidence type="ECO:0000313" key="6">
    <source>
        <dbReference type="EMBL" id="CAH0552064.1"/>
    </source>
</evidence>
<dbReference type="Pfam" id="PF07719">
    <property type="entry name" value="TPR_2"/>
    <property type="match status" value="1"/>
</dbReference>
<feature type="compositionally biased region" description="Basic and acidic residues" evidence="5">
    <location>
        <begin position="468"/>
        <end position="478"/>
    </location>
</feature>
<feature type="repeat" description="TPR" evidence="4">
    <location>
        <begin position="201"/>
        <end position="234"/>
    </location>
</feature>
<dbReference type="OrthoDB" id="309339at2759"/>
<gene>
    <name evidence="6" type="ORF">MELIAE_LOCUS4524</name>
</gene>
<dbReference type="SMART" id="SM00028">
    <property type="entry name" value="TPR"/>
    <property type="match status" value="8"/>
</dbReference>
<evidence type="ECO:0000256" key="3">
    <source>
        <dbReference type="ARBA" id="ARBA00023778"/>
    </source>
</evidence>
<dbReference type="Proteomes" id="UP001154078">
    <property type="component" value="Chromosome 2"/>
</dbReference>
<dbReference type="Gene3D" id="1.25.40.10">
    <property type="entry name" value="Tetratricopeptide repeat domain"/>
    <property type="match status" value="2"/>
</dbReference>
<evidence type="ECO:0000313" key="7">
    <source>
        <dbReference type="Proteomes" id="UP001154078"/>
    </source>
</evidence>
<keyword evidence="2 4" id="KW-0802">TPR repeat</keyword>
<dbReference type="EMBL" id="OV121133">
    <property type="protein sequence ID" value="CAH0552064.1"/>
    <property type="molecule type" value="Genomic_DNA"/>
</dbReference>
<proteinExistence type="inferred from homology"/>
<feature type="region of interest" description="Disordered" evidence="5">
    <location>
        <begin position="426"/>
        <end position="484"/>
    </location>
</feature>
<sequence>MLANGRHDLHLSASRSKLKKDMPVFEPLPVERLNWLIHLQHIRGEINSCKELIKAEIEKNSGKNEYAFFKQGTILRQEGKVQDALDSFQICLKLNPDNVDNIKEVAKCLFEMRRFRLSLEAYLEAERIARSRDWQIYFYIGQCYLRLGETAKAKDYAEKAVQLGKQEVSYALLIKILILEGDFKTAVATSNAAVESCPDSVKMLTKSGLLYLKTGHMQNAFEQLSSALALDPTCSKALLGIGYITQRHEEFDVALTKYKIAVVYAPDSVALWNNIGICFYSKQKYVAAISCLKRALWISPLNWKVLFNLGLVHLATQQPTSAFNFVCAAVNLRPDIADSFAVLGCALLELKDAENAVLAFRQALTLAPSNLLIMANAAACYQISGLGKEACELLQQYQNVLEKGAVAPQEILELWTNLSSLLEPASSEEAATLQERRERNKDEGGMTKKDIPIEDQNPGGFSGFVEPPGKEESTTPHELDDDEV</sequence>
<dbReference type="PANTHER" id="PTHR44186:SF1">
    <property type="entry name" value="BARDET-BIEDL SYNDROME 4 PROTEIN"/>
    <property type="match status" value="1"/>
</dbReference>
<feature type="repeat" description="TPR" evidence="4">
    <location>
        <begin position="269"/>
        <end position="302"/>
    </location>
</feature>
<feature type="compositionally biased region" description="Basic and acidic residues" evidence="5">
    <location>
        <begin position="434"/>
        <end position="452"/>
    </location>
</feature>